<reference evidence="2" key="2">
    <citation type="journal article" date="2023" name="Plants (Basel)">
        <title>Annotation of the Turnera subulata (Passifloraceae) Draft Genome Reveals the S-Locus Evolved after the Divergence of Turneroideae from Passifloroideae in a Stepwise Manner.</title>
        <authorList>
            <person name="Henning P.M."/>
            <person name="Roalson E.H."/>
            <person name="Mir W."/>
            <person name="McCubbin A.G."/>
            <person name="Shore J.S."/>
        </authorList>
    </citation>
    <scope>NUCLEOTIDE SEQUENCE</scope>
    <source>
        <strain evidence="2">F60SS</strain>
    </source>
</reference>
<reference evidence="2" key="1">
    <citation type="submission" date="2022-02" db="EMBL/GenBank/DDBJ databases">
        <authorList>
            <person name="Henning P.M."/>
            <person name="McCubbin A.G."/>
            <person name="Shore J.S."/>
        </authorList>
    </citation>
    <scope>NUCLEOTIDE SEQUENCE</scope>
    <source>
        <strain evidence="2">F60SS</strain>
        <tissue evidence="2">Leaves</tissue>
    </source>
</reference>
<sequence>MGSQPLDDAPVLGTKRKYGQVKKEIDKEELHICGTNRFRKVPPADYLFRIESFSLIWESGLERLDTKYFKSGDKKWKLSIHPGRKADVGGHVSLSLAIEEPSNSTPSWEINVNVKFFVLDQIRGQYLIIPDAFGEERRFDWMKLEWCFPNLISHDTMNDPSKGYLVNDCCVFGVEVFVLGNTREGETFTLFKQPKNGLYAWRIDKYSTLGSDCLYSPVFSAEGQQWKLMLYPKGNQNSDGKHLSIFLEWVNIPPERKGFAHCILRLKNQINNHHHEHTVVAEKGWWEKPNHNKWGYPDFMLLNCIKEGTGYVVNDGIIIEAELTLMSVVKGAS</sequence>
<dbReference type="InterPro" id="IPR002083">
    <property type="entry name" value="MATH/TRAF_dom"/>
</dbReference>
<protein>
    <recommendedName>
        <fullName evidence="1">MATH domain-containing protein</fullName>
    </recommendedName>
</protein>
<name>A0A9Q0G2E3_9ROSI</name>
<organism evidence="2 3">
    <name type="scientific">Turnera subulata</name>
    <dbReference type="NCBI Taxonomy" id="218843"/>
    <lineage>
        <taxon>Eukaryota</taxon>
        <taxon>Viridiplantae</taxon>
        <taxon>Streptophyta</taxon>
        <taxon>Embryophyta</taxon>
        <taxon>Tracheophyta</taxon>
        <taxon>Spermatophyta</taxon>
        <taxon>Magnoliopsida</taxon>
        <taxon>eudicotyledons</taxon>
        <taxon>Gunneridae</taxon>
        <taxon>Pentapetalae</taxon>
        <taxon>rosids</taxon>
        <taxon>fabids</taxon>
        <taxon>Malpighiales</taxon>
        <taxon>Passifloraceae</taxon>
        <taxon>Turnera</taxon>
    </lineage>
</organism>
<dbReference type="Pfam" id="PF22486">
    <property type="entry name" value="MATH_2"/>
    <property type="match status" value="2"/>
</dbReference>
<comment type="caution">
    <text evidence="2">The sequence shown here is derived from an EMBL/GenBank/DDBJ whole genome shotgun (WGS) entry which is preliminary data.</text>
</comment>
<feature type="domain" description="MATH" evidence="1">
    <location>
        <begin position="196"/>
        <end position="323"/>
    </location>
</feature>
<accession>A0A9Q0G2E3</accession>
<dbReference type="PANTHER" id="PTHR46162:SF40">
    <property type="entry name" value="TRAF-LIKE FAMILY PROTEIN"/>
    <property type="match status" value="1"/>
</dbReference>
<feature type="domain" description="MATH" evidence="1">
    <location>
        <begin position="43"/>
        <end position="176"/>
    </location>
</feature>
<evidence type="ECO:0000313" key="2">
    <source>
        <dbReference type="EMBL" id="KAJ4840907.1"/>
    </source>
</evidence>
<dbReference type="EMBL" id="JAKUCV010002918">
    <property type="protein sequence ID" value="KAJ4840907.1"/>
    <property type="molecule type" value="Genomic_DNA"/>
</dbReference>
<evidence type="ECO:0000259" key="1">
    <source>
        <dbReference type="PROSITE" id="PS50144"/>
    </source>
</evidence>
<gene>
    <name evidence="2" type="ORF">Tsubulata_001100</name>
</gene>
<dbReference type="PANTHER" id="PTHR46162">
    <property type="entry name" value="TRAF-LIKE FAMILY PROTEIN"/>
    <property type="match status" value="1"/>
</dbReference>
<keyword evidence="3" id="KW-1185">Reference proteome</keyword>
<dbReference type="Proteomes" id="UP001141552">
    <property type="component" value="Unassembled WGS sequence"/>
</dbReference>
<dbReference type="OrthoDB" id="1080330at2759"/>
<dbReference type="Gene3D" id="2.60.210.10">
    <property type="entry name" value="Apoptosis, Tumor Necrosis Factor Receptor Associated Protein 2, Chain A"/>
    <property type="match status" value="2"/>
</dbReference>
<dbReference type="SUPFAM" id="SSF49599">
    <property type="entry name" value="TRAF domain-like"/>
    <property type="match status" value="2"/>
</dbReference>
<dbReference type="SMART" id="SM00061">
    <property type="entry name" value="MATH"/>
    <property type="match status" value="2"/>
</dbReference>
<dbReference type="PROSITE" id="PS50144">
    <property type="entry name" value="MATH"/>
    <property type="match status" value="2"/>
</dbReference>
<dbReference type="InterPro" id="IPR008974">
    <property type="entry name" value="TRAF-like"/>
</dbReference>
<dbReference type="CDD" id="cd00121">
    <property type="entry name" value="MATH"/>
    <property type="match status" value="2"/>
</dbReference>
<proteinExistence type="predicted"/>
<evidence type="ECO:0000313" key="3">
    <source>
        <dbReference type="Proteomes" id="UP001141552"/>
    </source>
</evidence>
<dbReference type="AlphaFoldDB" id="A0A9Q0G2E3"/>